<evidence type="ECO:0000256" key="2">
    <source>
        <dbReference type="ARBA" id="ARBA00022670"/>
    </source>
</evidence>
<accession>A0A2C9V4P9</accession>
<keyword evidence="3 6" id="KW-0732">Signal</keyword>
<dbReference type="Proteomes" id="UP000091857">
    <property type="component" value="Chromosome 10"/>
</dbReference>
<proteinExistence type="inferred from homology"/>
<evidence type="ECO:0000313" key="7">
    <source>
        <dbReference type="EMBL" id="OAY38927.1"/>
    </source>
</evidence>
<keyword evidence="2" id="KW-0645">Protease</keyword>
<reference evidence="8" key="1">
    <citation type="journal article" date="2016" name="Nat. Biotechnol.">
        <title>Sequencing wild and cultivated cassava and related species reveals extensive interspecific hybridization and genetic diversity.</title>
        <authorList>
            <person name="Bredeson J.V."/>
            <person name="Lyons J.B."/>
            <person name="Prochnik S.E."/>
            <person name="Wu G.A."/>
            <person name="Ha C.M."/>
            <person name="Edsinger-Gonzales E."/>
            <person name="Grimwood J."/>
            <person name="Schmutz J."/>
            <person name="Rabbi I.Y."/>
            <person name="Egesi C."/>
            <person name="Nauluvula P."/>
            <person name="Lebot V."/>
            <person name="Ndunguru J."/>
            <person name="Mkamilo G."/>
            <person name="Bart R.S."/>
            <person name="Setter T.L."/>
            <person name="Gleadow R.M."/>
            <person name="Kulakow P."/>
            <person name="Ferguson M.E."/>
            <person name="Rounsley S."/>
            <person name="Rokhsar D.S."/>
        </authorList>
    </citation>
    <scope>NUCLEOTIDE SEQUENCE [LARGE SCALE GENOMIC DNA]</scope>
    <source>
        <strain evidence="8">cv. AM560-2</strain>
    </source>
</reference>
<dbReference type="FunFam" id="1.20.120.980:FF:000006">
    <property type="entry name" value="Serine carboxypeptidase S28 family protein"/>
    <property type="match status" value="1"/>
</dbReference>
<keyword evidence="8" id="KW-1185">Reference proteome</keyword>
<organism evidence="7 8">
    <name type="scientific">Manihot esculenta</name>
    <name type="common">Cassava</name>
    <name type="synonym">Jatropha manihot</name>
    <dbReference type="NCBI Taxonomy" id="3983"/>
    <lineage>
        <taxon>Eukaryota</taxon>
        <taxon>Viridiplantae</taxon>
        <taxon>Streptophyta</taxon>
        <taxon>Embryophyta</taxon>
        <taxon>Tracheophyta</taxon>
        <taxon>Spermatophyta</taxon>
        <taxon>Magnoliopsida</taxon>
        <taxon>eudicotyledons</taxon>
        <taxon>Gunneridae</taxon>
        <taxon>Pentapetalae</taxon>
        <taxon>rosids</taxon>
        <taxon>fabids</taxon>
        <taxon>Malpighiales</taxon>
        <taxon>Euphorbiaceae</taxon>
        <taxon>Crotonoideae</taxon>
        <taxon>Manihoteae</taxon>
        <taxon>Manihot</taxon>
    </lineage>
</organism>
<evidence type="ECO:0000256" key="1">
    <source>
        <dbReference type="ARBA" id="ARBA00011079"/>
    </source>
</evidence>
<keyword evidence="5" id="KW-0325">Glycoprotein</keyword>
<dbReference type="AlphaFoldDB" id="A0A2C9V4P9"/>
<dbReference type="Gene3D" id="3.40.50.1820">
    <property type="entry name" value="alpha/beta hydrolase"/>
    <property type="match status" value="1"/>
</dbReference>
<feature type="chain" id="PRO_5012293640" description="Serine carboxypeptidase S28 family protein" evidence="6">
    <location>
        <begin position="28"/>
        <end position="507"/>
    </location>
</feature>
<evidence type="ECO:0000256" key="6">
    <source>
        <dbReference type="SAM" id="SignalP"/>
    </source>
</evidence>
<feature type="signal peptide" evidence="6">
    <location>
        <begin position="1"/>
        <end position="27"/>
    </location>
</feature>
<protein>
    <recommendedName>
        <fullName evidence="9">Serine carboxypeptidase S28 family protein</fullName>
    </recommendedName>
</protein>
<name>A0A2C9V4P9_MANES</name>
<keyword evidence="4" id="KW-0378">Hydrolase</keyword>
<comment type="similarity">
    <text evidence="1">Belongs to the peptidase S28 family.</text>
</comment>
<dbReference type="Pfam" id="PF05577">
    <property type="entry name" value="Peptidase_S28"/>
    <property type="match status" value="1"/>
</dbReference>
<comment type="caution">
    <text evidence="7">The sequence shown here is derived from an EMBL/GenBank/DDBJ whole genome shotgun (WGS) entry which is preliminary data.</text>
</comment>
<dbReference type="GO" id="GO:0006508">
    <property type="term" value="P:proteolysis"/>
    <property type="evidence" value="ECO:0007669"/>
    <property type="project" value="UniProtKB-KW"/>
</dbReference>
<dbReference type="InterPro" id="IPR008758">
    <property type="entry name" value="Peptidase_S28"/>
</dbReference>
<dbReference type="GO" id="GO:0070008">
    <property type="term" value="F:serine-type exopeptidase activity"/>
    <property type="evidence" value="ECO:0007669"/>
    <property type="project" value="InterPro"/>
</dbReference>
<dbReference type="OrthoDB" id="2130629at2759"/>
<evidence type="ECO:0000313" key="8">
    <source>
        <dbReference type="Proteomes" id="UP000091857"/>
    </source>
</evidence>
<dbReference type="PANTHER" id="PTHR11010">
    <property type="entry name" value="PROTEASE S28 PRO-X CARBOXYPEPTIDASE-RELATED"/>
    <property type="match status" value="1"/>
</dbReference>
<dbReference type="SUPFAM" id="SSF53474">
    <property type="entry name" value="alpha/beta-Hydrolases"/>
    <property type="match status" value="1"/>
</dbReference>
<gene>
    <name evidence="7" type="ORF">MANES_10G053700v8</name>
</gene>
<evidence type="ECO:0000256" key="4">
    <source>
        <dbReference type="ARBA" id="ARBA00022801"/>
    </source>
</evidence>
<dbReference type="Gramene" id="Manes.10G053700.1.v8.1">
    <property type="protein sequence ID" value="Manes.10G053700.1.v8.1.CDS"/>
    <property type="gene ID" value="Manes.10G053700.v8.1"/>
</dbReference>
<evidence type="ECO:0008006" key="9">
    <source>
        <dbReference type="Google" id="ProtNLM"/>
    </source>
</evidence>
<dbReference type="Gene3D" id="1.20.120.980">
    <property type="entry name" value="Serine carboxypeptidase S28, SKS domain"/>
    <property type="match status" value="1"/>
</dbReference>
<evidence type="ECO:0000256" key="3">
    <source>
        <dbReference type="ARBA" id="ARBA00022729"/>
    </source>
</evidence>
<dbReference type="InterPro" id="IPR042269">
    <property type="entry name" value="Ser_carbopepase_S28_SKS"/>
</dbReference>
<dbReference type="GO" id="GO:0008239">
    <property type="term" value="F:dipeptidyl-peptidase activity"/>
    <property type="evidence" value="ECO:0000318"/>
    <property type="project" value="GO_Central"/>
</dbReference>
<dbReference type="InterPro" id="IPR029058">
    <property type="entry name" value="AB_hydrolase_fold"/>
</dbReference>
<evidence type="ECO:0000256" key="5">
    <source>
        <dbReference type="ARBA" id="ARBA00023180"/>
    </source>
</evidence>
<dbReference type="PANTHER" id="PTHR11010:SF114">
    <property type="entry name" value="SERINE CARBOXYPEPTIDASE S28 FAMILY PROTEIN"/>
    <property type="match status" value="1"/>
</dbReference>
<sequence length="507" mass="57429">MASFQASLYCLPWLLLLFFFFIPSINSSSLTKSSISSLSSRRRIPRLTVHNNAVDPPRESGHLGSYEVFYYNQTLDHFNYQPQSYITFPQRYVMNSKYWRGGNASAPIFAYMGEEASMDSDLAAIGFLSENAAQFGALIVFIEHRFYGESVPFVSREEALTNATLRGYFNSAQALADYAEILLHIKKELSADTSPIIVIGGSYGGMLAAWFRLKYPHIALGALASSAPVLYLDGLTPQEAYFSAVTKDFREASESCYNTIKQSWAEIERVSNLENGLSILQKKFRLCKPLKEAWELRSYLETMYIVAAQYDRPPKYPVDVICKGIDSAPSSSYILDKIFLGFVAYYGKASCYSLGSSFSDETLQGWDWQVCSDIVIQMGIDRNDTMFALNPFDENLNDEFCMNKFGIIPRRHWITTYYGGQHIKEVLKKFGSNIIFSNGLRDPYSSGGILEDISDSIVAVKSNKGSHCLDIAPAREYDPEWLILQRKTEVEIISKWIIDYYEDLLEN</sequence>
<dbReference type="OMA" id="ITPSDAY"/>
<dbReference type="EMBL" id="CM004396">
    <property type="protein sequence ID" value="OAY38927.1"/>
    <property type="molecule type" value="Genomic_DNA"/>
</dbReference>